<evidence type="ECO:0000313" key="4">
    <source>
        <dbReference type="EMBL" id="BAY59063.1"/>
    </source>
</evidence>
<dbReference type="Pfam" id="PF00501">
    <property type="entry name" value="AMP-binding"/>
    <property type="match status" value="1"/>
</dbReference>
<dbReference type="Proteomes" id="UP000217895">
    <property type="component" value="Chromosome"/>
</dbReference>
<dbReference type="Gene3D" id="3.30.300.30">
    <property type="match status" value="1"/>
</dbReference>
<dbReference type="PANTHER" id="PTHR44378">
    <property type="entry name" value="ACYL-ACTIVATING ENZYME 17, PEROXISOMAL-RELATED"/>
    <property type="match status" value="1"/>
</dbReference>
<evidence type="ECO:0000259" key="2">
    <source>
        <dbReference type="Pfam" id="PF00501"/>
    </source>
</evidence>
<name>A0A1Z4JQX1_LEPBY</name>
<evidence type="ECO:0000256" key="1">
    <source>
        <dbReference type="ARBA" id="ARBA00006432"/>
    </source>
</evidence>
<dbReference type="PROSITE" id="PS00455">
    <property type="entry name" value="AMP_BINDING"/>
    <property type="match status" value="1"/>
</dbReference>
<keyword evidence="5" id="KW-1185">Reference proteome</keyword>
<evidence type="ECO:0000313" key="5">
    <source>
        <dbReference type="Proteomes" id="UP000217895"/>
    </source>
</evidence>
<gene>
    <name evidence="4" type="ORF">NIES2135_59390</name>
</gene>
<feature type="domain" description="AMP-dependent synthetase/ligase" evidence="2">
    <location>
        <begin position="92"/>
        <end position="445"/>
    </location>
</feature>
<accession>A0A1Z4JQX1</accession>
<dbReference type="InterPro" id="IPR045851">
    <property type="entry name" value="AMP-bd_C_sf"/>
</dbReference>
<sequence>MHQELSPVWVPSIEQIQATNIAALMQDLKIHTYADLHSWSIRDRAAFWDVMIQRLGIRFQEPYTQIVDLSQGVEFSQWLVNARLNIVESCFQASEDKTAIVFQSEGGSLHTWTYKQLQSLTNRVANSLVELGFQPGDAIAIAMPMTAESVAIYLGIIKAGCVVVSIADSFAAVEIATRLHIANTKAIFTQDFICRGGKQLPLYSKVIEANAPKAIVLSQHSASTVELRSCDLTWSDFLSPNEIFDAVPMSPTAHINILFSSGTTGEPKAIPWTQTTPIKCTVDGHLHQDIHPSDVVAWSTNVGWMMGPWLIFASLMNRATIALYDGAPTTREYGQFIQAAQVTILGVVPSLVRVWKTTNCMQELNWSAIKAFSSTGECSNSQDMQYLMSLASNKPVIEYCGGTEIGGAYITGTLVQPCIPATFTTPALGLDFTILDADGHSADEGEAFIIPPSIGLSTELLNKDHHQIYFADGLDQSSLRRHGDYLKRLPNGYYQMGGRADDTMNLGGIKISSAEIEQVLNTVVGIRETAAISTPYHSQGIVSSEGGPSQLVVYAVVEPNLQKTQAELKAVLQIAIAQRLNPLFKICDLVIVEALPRTSSNKVMRRVLRDQFNTIHSKRCTAWNLQNA</sequence>
<comment type="similarity">
    <text evidence="1">Belongs to the ATP-dependent AMP-binding enzyme family.</text>
</comment>
<dbReference type="InterPro" id="IPR042099">
    <property type="entry name" value="ANL_N_sf"/>
</dbReference>
<dbReference type="GO" id="GO:0016874">
    <property type="term" value="F:ligase activity"/>
    <property type="evidence" value="ECO:0007669"/>
    <property type="project" value="UniProtKB-KW"/>
</dbReference>
<dbReference type="InterPro" id="IPR020845">
    <property type="entry name" value="AMP-binding_CS"/>
</dbReference>
<dbReference type="Pfam" id="PF16177">
    <property type="entry name" value="ACAS_N"/>
    <property type="match status" value="1"/>
</dbReference>
<dbReference type="AlphaFoldDB" id="A0A1Z4JQX1"/>
<dbReference type="PANTHER" id="PTHR44378:SF2">
    <property type="entry name" value="ACYL-ACTIVATING ENZYME 17, PEROXISOMAL-RELATED"/>
    <property type="match status" value="1"/>
</dbReference>
<dbReference type="InterPro" id="IPR032387">
    <property type="entry name" value="ACAS_N"/>
</dbReference>
<reference evidence="4 5" key="1">
    <citation type="submission" date="2017-06" db="EMBL/GenBank/DDBJ databases">
        <title>Genome sequencing of cyanobaciteial culture collection at National Institute for Environmental Studies (NIES).</title>
        <authorList>
            <person name="Hirose Y."/>
            <person name="Shimura Y."/>
            <person name="Fujisawa T."/>
            <person name="Nakamura Y."/>
            <person name="Kawachi M."/>
        </authorList>
    </citation>
    <scope>NUCLEOTIDE SEQUENCE [LARGE SCALE GENOMIC DNA]</scope>
    <source>
        <strain evidence="4 5">NIES-2135</strain>
    </source>
</reference>
<dbReference type="SUPFAM" id="SSF56801">
    <property type="entry name" value="Acetyl-CoA synthetase-like"/>
    <property type="match status" value="1"/>
</dbReference>
<dbReference type="Gene3D" id="3.40.50.12780">
    <property type="entry name" value="N-terminal domain of ligase-like"/>
    <property type="match status" value="1"/>
</dbReference>
<keyword evidence="4" id="KW-0436">Ligase</keyword>
<feature type="domain" description="Acetyl-coenzyme A synthetase N-terminal" evidence="3">
    <location>
        <begin position="33"/>
        <end position="90"/>
    </location>
</feature>
<proteinExistence type="inferred from homology"/>
<dbReference type="EMBL" id="AP018203">
    <property type="protein sequence ID" value="BAY59063.1"/>
    <property type="molecule type" value="Genomic_DNA"/>
</dbReference>
<protein>
    <submittedName>
        <fullName evidence="4">AMP-dependent synthetase and ligase</fullName>
    </submittedName>
</protein>
<evidence type="ECO:0000259" key="3">
    <source>
        <dbReference type="Pfam" id="PF16177"/>
    </source>
</evidence>
<organism evidence="4 5">
    <name type="scientific">Leptolyngbya boryana NIES-2135</name>
    <dbReference type="NCBI Taxonomy" id="1973484"/>
    <lineage>
        <taxon>Bacteria</taxon>
        <taxon>Bacillati</taxon>
        <taxon>Cyanobacteriota</taxon>
        <taxon>Cyanophyceae</taxon>
        <taxon>Leptolyngbyales</taxon>
        <taxon>Leptolyngbyaceae</taxon>
        <taxon>Leptolyngbya group</taxon>
        <taxon>Leptolyngbya</taxon>
    </lineage>
</organism>
<dbReference type="InterPro" id="IPR000873">
    <property type="entry name" value="AMP-dep_synth/lig_dom"/>
</dbReference>